<name>A0A8T0W018_PANVG</name>
<dbReference type="EMBL" id="CM029039">
    <property type="protein sequence ID" value="KAG2641722.1"/>
    <property type="molecule type" value="Genomic_DNA"/>
</dbReference>
<reference evidence="1" key="1">
    <citation type="submission" date="2020-05" db="EMBL/GenBank/DDBJ databases">
        <title>WGS assembly of Panicum virgatum.</title>
        <authorList>
            <person name="Lovell J.T."/>
            <person name="Jenkins J."/>
            <person name="Shu S."/>
            <person name="Juenger T.E."/>
            <person name="Schmutz J."/>
        </authorList>
    </citation>
    <scope>NUCLEOTIDE SEQUENCE</scope>
    <source>
        <strain evidence="1">AP13</strain>
    </source>
</reference>
<proteinExistence type="predicted"/>
<keyword evidence="2" id="KW-1185">Reference proteome</keyword>
<gene>
    <name evidence="1" type="ORF">PVAP13_2KG231874</name>
</gene>
<comment type="caution">
    <text evidence="1">The sequence shown here is derived from an EMBL/GenBank/DDBJ whole genome shotgun (WGS) entry which is preliminary data.</text>
</comment>
<dbReference type="Proteomes" id="UP000823388">
    <property type="component" value="Chromosome 2K"/>
</dbReference>
<accession>A0A8T0W018</accession>
<sequence length="120" mass="13369">MGLTTELVTPLAFQGITVETADGVALPAIFQPGHSILDLEYGQIYNPPLARKAFACAEIHRRLVIPFTQLCWLVQSLIIKLLVTGRFTWRTLGTIGVNAVPQTMILIWFDYGIGRLYEHG</sequence>
<evidence type="ECO:0000313" key="2">
    <source>
        <dbReference type="Proteomes" id="UP000823388"/>
    </source>
</evidence>
<protein>
    <submittedName>
        <fullName evidence="1">Uncharacterized protein</fullName>
    </submittedName>
</protein>
<organism evidence="1 2">
    <name type="scientific">Panicum virgatum</name>
    <name type="common">Blackwell switchgrass</name>
    <dbReference type="NCBI Taxonomy" id="38727"/>
    <lineage>
        <taxon>Eukaryota</taxon>
        <taxon>Viridiplantae</taxon>
        <taxon>Streptophyta</taxon>
        <taxon>Embryophyta</taxon>
        <taxon>Tracheophyta</taxon>
        <taxon>Spermatophyta</taxon>
        <taxon>Magnoliopsida</taxon>
        <taxon>Liliopsida</taxon>
        <taxon>Poales</taxon>
        <taxon>Poaceae</taxon>
        <taxon>PACMAD clade</taxon>
        <taxon>Panicoideae</taxon>
        <taxon>Panicodae</taxon>
        <taxon>Paniceae</taxon>
        <taxon>Panicinae</taxon>
        <taxon>Panicum</taxon>
        <taxon>Panicum sect. Hiantes</taxon>
    </lineage>
</organism>
<evidence type="ECO:0000313" key="1">
    <source>
        <dbReference type="EMBL" id="KAG2641722.1"/>
    </source>
</evidence>
<dbReference type="AlphaFoldDB" id="A0A8T0W018"/>